<evidence type="ECO:0000256" key="1">
    <source>
        <dbReference type="ARBA" id="ARBA00022737"/>
    </source>
</evidence>
<feature type="region of interest" description="Disordered" evidence="2">
    <location>
        <begin position="167"/>
        <end position="298"/>
    </location>
</feature>
<organism evidence="4 5">
    <name type="scientific">Adiantum capillus-veneris</name>
    <name type="common">Maidenhair fern</name>
    <dbReference type="NCBI Taxonomy" id="13818"/>
    <lineage>
        <taxon>Eukaryota</taxon>
        <taxon>Viridiplantae</taxon>
        <taxon>Streptophyta</taxon>
        <taxon>Embryophyta</taxon>
        <taxon>Tracheophyta</taxon>
        <taxon>Polypodiopsida</taxon>
        <taxon>Polypodiidae</taxon>
        <taxon>Polypodiales</taxon>
        <taxon>Pteridineae</taxon>
        <taxon>Pteridaceae</taxon>
        <taxon>Vittarioideae</taxon>
        <taxon>Adiantum</taxon>
    </lineage>
</organism>
<evidence type="ECO:0000313" key="5">
    <source>
        <dbReference type="Proteomes" id="UP000886520"/>
    </source>
</evidence>
<feature type="compositionally biased region" description="Basic and acidic residues" evidence="2">
    <location>
        <begin position="202"/>
        <end position="230"/>
    </location>
</feature>
<sequence>MWNKAAQKVWKEANQEFIAEKPAVASSSEAPGNHLGPKRQRRPSVRLEDIGDRPAAVLAEKKRKKIVFFASSVDACPGKRTPKLDPDEALENTSKVLKVRSLVNVNNGNTHGCDSSHDDGDLERQTVRHSELESPCRSAPVECWQQEAQPALCDVTEVIAPSHFLKPVSKKGRNGNRRRGGPKAAISVKQFTSSGPSVTAQREPHIKDGIDVHSEEENEARTPEGFRDCDLETSDYFNDAKDLSNSLESKPSSNGDMSPLRGEQESQFRRAYENGSSRHDHGLAERDEHVPASQQVAEESLSKLNKEFIDRNKEGGVSTGVWTEAANKAQAYVVDSPKSEEANRVPFANKVKFSEKQESREPPSNNAELHFAKRHPPLLHGVRGWLQNLGLGKYAQQFEAHEVDIEVLPLLTFDDLKEMGITAVGSRRKLFFAIQQLGKCLLVKAD</sequence>
<feature type="compositionally biased region" description="Polar residues" evidence="2">
    <location>
        <begin position="189"/>
        <end position="200"/>
    </location>
</feature>
<proteinExistence type="predicted"/>
<evidence type="ECO:0000313" key="4">
    <source>
        <dbReference type="EMBL" id="KAI5067828.1"/>
    </source>
</evidence>
<feature type="compositionally biased region" description="Basic residues" evidence="2">
    <location>
        <begin position="168"/>
        <end position="181"/>
    </location>
</feature>
<reference evidence="4" key="1">
    <citation type="submission" date="2021-01" db="EMBL/GenBank/DDBJ databases">
        <title>Adiantum capillus-veneris genome.</title>
        <authorList>
            <person name="Fang Y."/>
            <person name="Liao Q."/>
        </authorList>
    </citation>
    <scope>NUCLEOTIDE SEQUENCE</scope>
    <source>
        <strain evidence="4">H3</strain>
        <tissue evidence="4">Leaf</tissue>
    </source>
</reference>
<dbReference type="InterPro" id="IPR013761">
    <property type="entry name" value="SAM/pointed_sf"/>
</dbReference>
<dbReference type="Proteomes" id="UP000886520">
    <property type="component" value="Chromosome 17"/>
</dbReference>
<accession>A0A9D4UH46</accession>
<feature type="domain" description="SAM" evidence="3">
    <location>
        <begin position="382"/>
        <end position="440"/>
    </location>
</feature>
<protein>
    <recommendedName>
        <fullName evidence="3">SAM domain-containing protein</fullName>
    </recommendedName>
</protein>
<dbReference type="EMBL" id="JABFUD020000017">
    <property type="protein sequence ID" value="KAI5067828.1"/>
    <property type="molecule type" value="Genomic_DNA"/>
</dbReference>
<dbReference type="SUPFAM" id="SSF47769">
    <property type="entry name" value="SAM/Pointed domain"/>
    <property type="match status" value="1"/>
</dbReference>
<feature type="compositionally biased region" description="Polar residues" evidence="2">
    <location>
        <begin position="243"/>
        <end position="256"/>
    </location>
</feature>
<dbReference type="Gene3D" id="1.10.150.50">
    <property type="entry name" value="Transcription Factor, Ets-1"/>
    <property type="match status" value="1"/>
</dbReference>
<feature type="compositionally biased region" description="Basic and acidic residues" evidence="2">
    <location>
        <begin position="262"/>
        <end position="290"/>
    </location>
</feature>
<dbReference type="InterPro" id="IPR001660">
    <property type="entry name" value="SAM"/>
</dbReference>
<dbReference type="OrthoDB" id="539213at2759"/>
<dbReference type="CDD" id="cd09487">
    <property type="entry name" value="SAM_superfamily"/>
    <property type="match status" value="1"/>
</dbReference>
<dbReference type="PROSITE" id="PS50105">
    <property type="entry name" value="SAM_DOMAIN"/>
    <property type="match status" value="1"/>
</dbReference>
<dbReference type="SMART" id="SM00454">
    <property type="entry name" value="SAM"/>
    <property type="match status" value="1"/>
</dbReference>
<evidence type="ECO:0000259" key="3">
    <source>
        <dbReference type="PROSITE" id="PS50105"/>
    </source>
</evidence>
<keyword evidence="5" id="KW-1185">Reference proteome</keyword>
<keyword evidence="1" id="KW-0677">Repeat</keyword>
<comment type="caution">
    <text evidence="4">The sequence shown here is derived from an EMBL/GenBank/DDBJ whole genome shotgun (WGS) entry which is preliminary data.</text>
</comment>
<dbReference type="AlphaFoldDB" id="A0A9D4UH46"/>
<name>A0A9D4UH46_ADICA</name>
<dbReference type="PANTHER" id="PTHR10627:SF69">
    <property type="entry name" value="PROTEIN BICAUDAL C"/>
    <property type="match status" value="1"/>
</dbReference>
<dbReference type="Pfam" id="PF00536">
    <property type="entry name" value="SAM_1"/>
    <property type="match status" value="1"/>
</dbReference>
<evidence type="ECO:0000256" key="2">
    <source>
        <dbReference type="SAM" id="MobiDB-lite"/>
    </source>
</evidence>
<dbReference type="PANTHER" id="PTHR10627">
    <property type="entry name" value="SCP160"/>
    <property type="match status" value="1"/>
</dbReference>
<gene>
    <name evidence="4" type="ORF">GOP47_0018356</name>
</gene>
<feature type="region of interest" description="Disordered" evidence="2">
    <location>
        <begin position="20"/>
        <end position="49"/>
    </location>
</feature>